<evidence type="ECO:0000256" key="5">
    <source>
        <dbReference type="ARBA" id="ARBA00023136"/>
    </source>
</evidence>
<feature type="transmembrane region" description="Helical" evidence="6">
    <location>
        <begin position="39"/>
        <end position="57"/>
    </location>
</feature>
<dbReference type="SUPFAM" id="SSF103481">
    <property type="entry name" value="Multidrug resistance efflux transporter EmrE"/>
    <property type="match status" value="2"/>
</dbReference>
<evidence type="ECO:0000256" key="3">
    <source>
        <dbReference type="ARBA" id="ARBA00022692"/>
    </source>
</evidence>
<sequence length="296" mass="30793">MNKTTNSAALAWGGVWAAGALWGVGAWLAQWLIEGGVSPWTLALARFGFGLPLLWWWHWRRSPAGLWHRLPWAQRGRILATGAAMALNVGCWFAGIAHLGAAVPTVVSICCAPVLVAAMSVLRGHERLTVAGAAGLALALVGVGLLVMPAQAQVPTGWAAGLAWSFASAFLYALVVMGNARMPAEVPAVAASAWSMTAATACAAMLAVGAGLAWPMTAGRWLGLVYTGVLATSAGYLLFAWAARRLAPTAAVAGTLVEPLVAALLAAWLSGEAMAPRQWLGSALLGLAMVWLVRRR</sequence>
<reference evidence="8 9" key="1">
    <citation type="journal article" date="2016" name="Front. Microbiol.">
        <title>Genomic Resource of Rice Seed Associated Bacteria.</title>
        <authorList>
            <person name="Midha S."/>
            <person name="Bansal K."/>
            <person name="Sharma S."/>
            <person name="Kumar N."/>
            <person name="Patil P.P."/>
            <person name="Chaudhry V."/>
            <person name="Patil P.B."/>
        </authorList>
    </citation>
    <scope>NUCLEOTIDE SEQUENCE [LARGE SCALE GENOMIC DNA]</scope>
    <source>
        <strain evidence="8 9">NS331</strain>
    </source>
</reference>
<feature type="domain" description="EamA" evidence="7">
    <location>
        <begin position="17"/>
        <end position="147"/>
    </location>
</feature>
<feature type="transmembrane region" description="Helical" evidence="6">
    <location>
        <begin position="9"/>
        <end position="33"/>
    </location>
</feature>
<evidence type="ECO:0000259" key="7">
    <source>
        <dbReference type="Pfam" id="PF00892"/>
    </source>
</evidence>
<evidence type="ECO:0000256" key="4">
    <source>
        <dbReference type="ARBA" id="ARBA00022989"/>
    </source>
</evidence>
<dbReference type="Proteomes" id="UP000072741">
    <property type="component" value="Unassembled WGS sequence"/>
</dbReference>
<feature type="transmembrane region" description="Helical" evidence="6">
    <location>
        <begin position="189"/>
        <end position="215"/>
    </location>
</feature>
<keyword evidence="5 6" id="KW-0472">Membrane</keyword>
<evidence type="ECO:0000313" key="8">
    <source>
        <dbReference type="EMBL" id="KTT14575.1"/>
    </source>
</evidence>
<feature type="transmembrane region" description="Helical" evidence="6">
    <location>
        <begin position="221"/>
        <end position="243"/>
    </location>
</feature>
<name>A0A147GLV1_9BURK</name>
<feature type="transmembrane region" description="Helical" evidence="6">
    <location>
        <begin position="250"/>
        <end position="269"/>
    </location>
</feature>
<evidence type="ECO:0000313" key="9">
    <source>
        <dbReference type="Proteomes" id="UP000072741"/>
    </source>
</evidence>
<dbReference type="InterPro" id="IPR050638">
    <property type="entry name" value="AA-Vitamin_Transporters"/>
</dbReference>
<dbReference type="PANTHER" id="PTHR32322:SF2">
    <property type="entry name" value="EAMA DOMAIN-CONTAINING PROTEIN"/>
    <property type="match status" value="1"/>
</dbReference>
<feature type="transmembrane region" description="Helical" evidence="6">
    <location>
        <begin position="78"/>
        <end position="95"/>
    </location>
</feature>
<comment type="similarity">
    <text evidence="2">Belongs to the EamA transporter family.</text>
</comment>
<feature type="domain" description="EamA" evidence="7">
    <location>
        <begin position="161"/>
        <end position="293"/>
    </location>
</feature>
<dbReference type="GO" id="GO:0016020">
    <property type="term" value="C:membrane"/>
    <property type="evidence" value="ECO:0007669"/>
    <property type="project" value="UniProtKB-SubCell"/>
</dbReference>
<dbReference type="OrthoDB" id="8724050at2"/>
<keyword evidence="4 6" id="KW-1133">Transmembrane helix</keyword>
<feature type="transmembrane region" description="Helical" evidence="6">
    <location>
        <begin position="158"/>
        <end position="177"/>
    </location>
</feature>
<feature type="transmembrane region" description="Helical" evidence="6">
    <location>
        <begin position="129"/>
        <end position="152"/>
    </location>
</feature>
<accession>A0A147GLV1</accession>
<comment type="caution">
    <text evidence="8">The sequence shown here is derived from an EMBL/GenBank/DDBJ whole genome shotgun (WGS) entry which is preliminary data.</text>
</comment>
<keyword evidence="9" id="KW-1185">Reference proteome</keyword>
<dbReference type="InterPro" id="IPR037185">
    <property type="entry name" value="EmrE-like"/>
</dbReference>
<dbReference type="PANTHER" id="PTHR32322">
    <property type="entry name" value="INNER MEMBRANE TRANSPORTER"/>
    <property type="match status" value="1"/>
</dbReference>
<comment type="subcellular location">
    <subcellularLocation>
        <location evidence="1">Membrane</location>
        <topology evidence="1">Multi-pass membrane protein</topology>
    </subcellularLocation>
</comment>
<feature type="transmembrane region" description="Helical" evidence="6">
    <location>
        <begin position="275"/>
        <end position="293"/>
    </location>
</feature>
<evidence type="ECO:0000256" key="2">
    <source>
        <dbReference type="ARBA" id="ARBA00007362"/>
    </source>
</evidence>
<dbReference type="EMBL" id="LDSL01000181">
    <property type="protein sequence ID" value="KTT14575.1"/>
    <property type="molecule type" value="Genomic_DNA"/>
</dbReference>
<keyword evidence="3 6" id="KW-0812">Transmembrane</keyword>
<dbReference type="AlphaFoldDB" id="A0A147GLV1"/>
<evidence type="ECO:0000256" key="1">
    <source>
        <dbReference type="ARBA" id="ARBA00004141"/>
    </source>
</evidence>
<evidence type="ECO:0000256" key="6">
    <source>
        <dbReference type="SAM" id="Phobius"/>
    </source>
</evidence>
<gene>
    <name evidence="8" type="ORF">NS331_23135</name>
</gene>
<feature type="transmembrane region" description="Helical" evidence="6">
    <location>
        <begin position="101"/>
        <end position="122"/>
    </location>
</feature>
<proteinExistence type="inferred from homology"/>
<dbReference type="Pfam" id="PF00892">
    <property type="entry name" value="EamA"/>
    <property type="match status" value="2"/>
</dbReference>
<dbReference type="InterPro" id="IPR000620">
    <property type="entry name" value="EamA_dom"/>
</dbReference>
<organism evidence="8 9">
    <name type="scientific">Pseudacidovorax intermedius</name>
    <dbReference type="NCBI Taxonomy" id="433924"/>
    <lineage>
        <taxon>Bacteria</taxon>
        <taxon>Pseudomonadati</taxon>
        <taxon>Pseudomonadota</taxon>
        <taxon>Betaproteobacteria</taxon>
        <taxon>Burkholderiales</taxon>
        <taxon>Comamonadaceae</taxon>
        <taxon>Pseudacidovorax</taxon>
    </lineage>
</organism>
<dbReference type="RefSeq" id="WP_058644274.1">
    <property type="nucleotide sequence ID" value="NZ_LDSL01000181.1"/>
</dbReference>
<protein>
    <recommendedName>
        <fullName evidence="7">EamA domain-containing protein</fullName>
    </recommendedName>
</protein>